<proteinExistence type="predicted"/>
<dbReference type="AlphaFoldDB" id="A0A699UU38"/>
<protein>
    <submittedName>
        <fullName evidence="1">Uncharacterized protein</fullName>
    </submittedName>
</protein>
<organism evidence="1">
    <name type="scientific">Tanacetum cinerariifolium</name>
    <name type="common">Dalmatian daisy</name>
    <name type="synonym">Chrysanthemum cinerariifolium</name>
    <dbReference type="NCBI Taxonomy" id="118510"/>
    <lineage>
        <taxon>Eukaryota</taxon>
        <taxon>Viridiplantae</taxon>
        <taxon>Streptophyta</taxon>
        <taxon>Embryophyta</taxon>
        <taxon>Tracheophyta</taxon>
        <taxon>Spermatophyta</taxon>
        <taxon>Magnoliopsida</taxon>
        <taxon>eudicotyledons</taxon>
        <taxon>Gunneridae</taxon>
        <taxon>Pentapetalae</taxon>
        <taxon>asterids</taxon>
        <taxon>campanulids</taxon>
        <taxon>Asterales</taxon>
        <taxon>Asteraceae</taxon>
        <taxon>Asteroideae</taxon>
        <taxon>Anthemideae</taxon>
        <taxon>Anthemidinae</taxon>
        <taxon>Tanacetum</taxon>
    </lineage>
</organism>
<evidence type="ECO:0000313" key="1">
    <source>
        <dbReference type="EMBL" id="GFD25051.1"/>
    </source>
</evidence>
<feature type="non-terminal residue" evidence="1">
    <location>
        <position position="46"/>
    </location>
</feature>
<reference evidence="1" key="1">
    <citation type="journal article" date="2019" name="Sci. Rep.">
        <title>Draft genome of Tanacetum cinerariifolium, the natural source of mosquito coil.</title>
        <authorList>
            <person name="Yamashiro T."/>
            <person name="Shiraishi A."/>
            <person name="Satake H."/>
            <person name="Nakayama K."/>
        </authorList>
    </citation>
    <scope>NUCLEOTIDE SEQUENCE</scope>
</reference>
<gene>
    <name evidence="1" type="ORF">Tci_897020</name>
</gene>
<dbReference type="EMBL" id="BKCJ011357520">
    <property type="protein sequence ID" value="GFD25051.1"/>
    <property type="molecule type" value="Genomic_DNA"/>
</dbReference>
<comment type="caution">
    <text evidence="1">The sequence shown here is derived from an EMBL/GenBank/DDBJ whole genome shotgun (WGS) entry which is preliminary data.</text>
</comment>
<accession>A0A699UU38</accession>
<name>A0A699UU38_TANCI</name>
<sequence>MDLFNLFSAPNPSKVKTGLRPRAAHEVPLLTATASRVIDMEDPDVA</sequence>